<proteinExistence type="predicted"/>
<evidence type="ECO:0000256" key="2">
    <source>
        <dbReference type="SAM" id="Phobius"/>
    </source>
</evidence>
<keyword evidence="2" id="KW-1133">Transmembrane helix</keyword>
<evidence type="ECO:0000313" key="3">
    <source>
        <dbReference type="EMBL" id="SKA04548.1"/>
    </source>
</evidence>
<dbReference type="Pfam" id="PF05545">
    <property type="entry name" value="FixQ"/>
    <property type="match status" value="1"/>
</dbReference>
<dbReference type="AlphaFoldDB" id="A0A1T4QMQ6"/>
<keyword evidence="4" id="KW-1185">Reference proteome</keyword>
<feature type="region of interest" description="Disordered" evidence="1">
    <location>
        <begin position="40"/>
        <end position="63"/>
    </location>
</feature>
<reference evidence="3 4" key="1">
    <citation type="submission" date="2017-02" db="EMBL/GenBank/DDBJ databases">
        <authorList>
            <person name="Peterson S.W."/>
        </authorList>
    </citation>
    <scope>NUCLEOTIDE SEQUENCE [LARGE SCALE GENOMIC DNA]</scope>
    <source>
        <strain evidence="3 4">DSM 21749</strain>
    </source>
</reference>
<protein>
    <submittedName>
        <fullName evidence="3">Cytochrome c oxidase cbb3-type subunit 4</fullName>
    </submittedName>
</protein>
<accession>A0A1T4QMQ6</accession>
<name>A0A1T4QMQ6_9GAMM</name>
<dbReference type="Proteomes" id="UP000190061">
    <property type="component" value="Unassembled WGS sequence"/>
</dbReference>
<evidence type="ECO:0000313" key="4">
    <source>
        <dbReference type="Proteomes" id="UP000190061"/>
    </source>
</evidence>
<dbReference type="STRING" id="1122188.SAMN02745674_01690"/>
<dbReference type="EMBL" id="FUXP01000005">
    <property type="protein sequence ID" value="SKA04548.1"/>
    <property type="molecule type" value="Genomic_DNA"/>
</dbReference>
<organism evidence="3 4">
    <name type="scientific">Lysobacter spongiicola DSM 21749</name>
    <dbReference type="NCBI Taxonomy" id="1122188"/>
    <lineage>
        <taxon>Bacteria</taxon>
        <taxon>Pseudomonadati</taxon>
        <taxon>Pseudomonadota</taxon>
        <taxon>Gammaproteobacteria</taxon>
        <taxon>Lysobacterales</taxon>
        <taxon>Lysobacteraceae</taxon>
        <taxon>Novilysobacter</taxon>
    </lineage>
</organism>
<gene>
    <name evidence="3" type="ORF">SAMN02745674_01690</name>
</gene>
<keyword evidence="2" id="KW-0472">Membrane</keyword>
<keyword evidence="2" id="KW-0812">Transmembrane</keyword>
<dbReference type="RefSeq" id="WP_078758266.1">
    <property type="nucleotide sequence ID" value="NZ_FUXP01000005.1"/>
</dbReference>
<feature type="transmembrane region" description="Helical" evidence="2">
    <location>
        <begin position="6"/>
        <end position="22"/>
    </location>
</feature>
<sequence>MLSGIITVVLMVLFVAMWIWAWRPARKKDFDEAARLAVEESGRNKGDALRRDEVNHSKEGDRQ</sequence>
<dbReference type="CDD" id="cd01324">
    <property type="entry name" value="cbb3_Oxidase_CcoQ"/>
    <property type="match status" value="1"/>
</dbReference>
<evidence type="ECO:0000256" key="1">
    <source>
        <dbReference type="SAM" id="MobiDB-lite"/>
    </source>
</evidence>
<dbReference type="OrthoDB" id="6402501at2"/>
<dbReference type="InterPro" id="IPR008621">
    <property type="entry name" value="Cbb3-typ_cyt_oxidase_comp"/>
</dbReference>